<evidence type="ECO:0000256" key="5">
    <source>
        <dbReference type="ARBA" id="ARBA00022967"/>
    </source>
</evidence>
<evidence type="ECO:0000256" key="3">
    <source>
        <dbReference type="ARBA" id="ARBA00022723"/>
    </source>
</evidence>
<dbReference type="SFLD" id="SFLDS00003">
    <property type="entry name" value="Haloacid_Dehalogenase"/>
    <property type="match status" value="1"/>
</dbReference>
<feature type="transmembrane region" description="Helical" evidence="8">
    <location>
        <begin position="867"/>
        <end position="886"/>
    </location>
</feature>
<dbReference type="InterPro" id="IPR018303">
    <property type="entry name" value="ATPase_P-typ_P_site"/>
</dbReference>
<comment type="subcellular location">
    <subcellularLocation>
        <location evidence="1">Membrane</location>
        <topology evidence="1">Multi-pass membrane protein</topology>
    </subcellularLocation>
</comment>
<feature type="transmembrane region" description="Helical" evidence="8">
    <location>
        <begin position="20"/>
        <end position="42"/>
    </location>
</feature>
<dbReference type="SFLD" id="SFLDF00027">
    <property type="entry name" value="p-type_atpase"/>
    <property type="match status" value="1"/>
</dbReference>
<evidence type="ECO:0000256" key="1">
    <source>
        <dbReference type="ARBA" id="ARBA00004141"/>
    </source>
</evidence>
<keyword evidence="12" id="KW-1185">Reference proteome</keyword>
<dbReference type="PANTHER" id="PTHR24092:SF19">
    <property type="entry name" value="PHOSPHOLIPID-TRANSPORTING ATPASE"/>
    <property type="match status" value="1"/>
</dbReference>
<dbReference type="InterPro" id="IPR001757">
    <property type="entry name" value="P_typ_ATPase"/>
</dbReference>
<dbReference type="SUPFAM" id="SSF81653">
    <property type="entry name" value="Calcium ATPase, transduction domain A"/>
    <property type="match status" value="1"/>
</dbReference>
<evidence type="ECO:0000313" key="12">
    <source>
        <dbReference type="Proteomes" id="UP001470230"/>
    </source>
</evidence>
<dbReference type="PANTHER" id="PTHR24092">
    <property type="entry name" value="PROBABLE PHOSPHOLIPID-TRANSPORTING ATPASE"/>
    <property type="match status" value="1"/>
</dbReference>
<keyword evidence="4" id="KW-0460">Magnesium</keyword>
<proteinExistence type="predicted"/>
<feature type="transmembrane region" description="Helical" evidence="8">
    <location>
        <begin position="1015"/>
        <end position="1035"/>
    </location>
</feature>
<dbReference type="SUPFAM" id="SSF81660">
    <property type="entry name" value="Metal cation-transporting ATPase, ATP-binding domain N"/>
    <property type="match status" value="1"/>
</dbReference>
<dbReference type="SFLD" id="SFLDG00002">
    <property type="entry name" value="C1.7:_P-type_atpase_like"/>
    <property type="match status" value="1"/>
</dbReference>
<keyword evidence="2 8" id="KW-0812">Transmembrane</keyword>
<dbReference type="Gene3D" id="2.70.150.10">
    <property type="entry name" value="Calcium-transporting ATPase, cytoplasmic transduction domain A"/>
    <property type="match status" value="1"/>
</dbReference>
<evidence type="ECO:0000256" key="8">
    <source>
        <dbReference type="SAM" id="Phobius"/>
    </source>
</evidence>
<evidence type="ECO:0000256" key="4">
    <source>
        <dbReference type="ARBA" id="ARBA00022842"/>
    </source>
</evidence>
<comment type="caution">
    <text evidence="11">The sequence shown here is derived from an EMBL/GenBank/DDBJ whole genome shotgun (WGS) entry which is preliminary data.</text>
</comment>
<dbReference type="InterPro" id="IPR032630">
    <property type="entry name" value="P_typ_ATPase_c"/>
</dbReference>
<protein>
    <recommendedName>
        <fullName evidence="13">P-type phospholipid transporter</fullName>
    </recommendedName>
</protein>
<gene>
    <name evidence="11" type="ORF">M9Y10_006694</name>
</gene>
<evidence type="ECO:0000313" key="11">
    <source>
        <dbReference type="EMBL" id="KAK8876480.1"/>
    </source>
</evidence>
<feature type="transmembrane region" description="Helical" evidence="8">
    <location>
        <begin position="250"/>
        <end position="272"/>
    </location>
</feature>
<dbReference type="SUPFAM" id="SSF56784">
    <property type="entry name" value="HAD-like"/>
    <property type="match status" value="1"/>
</dbReference>
<dbReference type="SUPFAM" id="SSF81665">
    <property type="entry name" value="Calcium ATPase, transmembrane domain M"/>
    <property type="match status" value="1"/>
</dbReference>
<dbReference type="Pfam" id="PF16209">
    <property type="entry name" value="PhoLip_ATPase_N"/>
    <property type="match status" value="1"/>
</dbReference>
<dbReference type="Gene3D" id="3.40.1110.10">
    <property type="entry name" value="Calcium-transporting ATPase, cytoplasmic domain N"/>
    <property type="match status" value="1"/>
</dbReference>
<evidence type="ECO:0000256" key="6">
    <source>
        <dbReference type="ARBA" id="ARBA00022989"/>
    </source>
</evidence>
<sequence length="1151" mass="132763">MDGNFKFSKNKINNCKYNIFTFLFQTIFGRFTNLYFICVAYSQVFREITPVDSVTTWIPILVIFIVTMIRELIDESKRYLEDRRINNRKYRIIRKEQERMIKFKDIKVGDIIILSENDQSPADLILIKIDGPFQTCSISTAYLDGDTYFKDVFPLTNTKDLTYDQIRNLKGICTCNRPDPDLYQLSGNLKIMNPSQIEECKLTNKNLIQFGTSINNENDIYGIVCYTGKDTKLAMNSKKTPVKWTKLERFIDAISVSIFSLQLILTASFGTYTNWFTEKHIKNCFYLRYDTYFAREDRESDVWKYWLFNFLRFLSMTTSLIPISLKLTIDVCKFMHDLWISHDRNLLGKERGSSIQNQSLYNIINNNRNDEFVNEDIKPSVNNSSVIEDLGAIEYIFCDKTGTITENLMTFKKLMVDGQIYGHSLDADSIIDDEKFKEEIRSKNEKVMLALYCIALCHSSRIKNLKMALKNSPEDKAFIKGLFDLGFFIAFDENFITLESQQYNIEKQRFELLKVVPFSYETKRISVIVKNHTNGKIYLLSQGSTDSINNNSANSCSSLNSSYFAQVNQLASLGLRIIGLAYRELNEDEVNNDIEILEEEAQMIGFAALEDKLREGVPETIENLRKAGIKLWMLTGDSFCTSCNVSYSSRLVGNDGPFILLSNDKERLGISTQGSNDRRPSKFSFHLNSNSNNNTDSNSKKHSTLEFESMNINNEIENDFDEENPFFIDMKYLLDQVEFYVDNQISALNGVFYLGVDGRYNELLSDEHKEQFIRIAMKAKSVVCSRVSPNDKAEIVKCVNSKNCITLAIGDGGNDIPMLSIASVGVGIISKEERQTAAASDFCISEFRFLVRLLLIHGRYAMHRTSCLAQFCFYKSAIFFFIQFFYNFHNGFSVSSYFSDVNIISYNTLFTVLPVIFYIQDKDLCESSVLLHPFVYSDSQHSIFCNRRTIFWWYMRAFFQSVVLYFMSWLIFGKTYSSFIDGSSATLDEAQQVTFSAMIIIVFITIASESHHATILSLIFTWGDWALYVLFSFYIDKSYKSYITRDSYLVMCRVMTDPFDWVAILSMVSVALFVPFIITSFRIMLFPSRTEAIHGYELKKQAAFEPEYLVSDDKGINDTVFLDEKYHPKTKWDISHSISLPIALFCGCKKL</sequence>
<evidence type="ECO:0000259" key="10">
    <source>
        <dbReference type="Pfam" id="PF16212"/>
    </source>
</evidence>
<dbReference type="Pfam" id="PF16212">
    <property type="entry name" value="PhoLip_ATPase_C"/>
    <property type="match status" value="1"/>
</dbReference>
<dbReference type="InterPro" id="IPR023299">
    <property type="entry name" value="ATPase_P-typ_cyto_dom_N"/>
</dbReference>
<feature type="domain" description="P-type ATPase N-terminal" evidence="9">
    <location>
        <begin position="5"/>
        <end position="57"/>
    </location>
</feature>
<organism evidence="11 12">
    <name type="scientific">Tritrichomonas musculus</name>
    <dbReference type="NCBI Taxonomy" id="1915356"/>
    <lineage>
        <taxon>Eukaryota</taxon>
        <taxon>Metamonada</taxon>
        <taxon>Parabasalia</taxon>
        <taxon>Tritrichomonadida</taxon>
        <taxon>Tritrichomonadidae</taxon>
        <taxon>Tritrichomonas</taxon>
    </lineage>
</organism>
<dbReference type="EMBL" id="JAPFFF010000012">
    <property type="protein sequence ID" value="KAK8876480.1"/>
    <property type="molecule type" value="Genomic_DNA"/>
</dbReference>
<keyword evidence="6 8" id="KW-1133">Transmembrane helix</keyword>
<keyword evidence="7 8" id="KW-0472">Membrane</keyword>
<evidence type="ECO:0000256" key="2">
    <source>
        <dbReference type="ARBA" id="ARBA00022692"/>
    </source>
</evidence>
<dbReference type="Proteomes" id="UP001470230">
    <property type="component" value="Unassembled WGS sequence"/>
</dbReference>
<accession>A0ABR2JFD2</accession>
<feature type="transmembrane region" description="Helical" evidence="8">
    <location>
        <begin position="1061"/>
        <end position="1081"/>
    </location>
</feature>
<dbReference type="InterPro" id="IPR044492">
    <property type="entry name" value="P_typ_ATPase_HD_dom"/>
</dbReference>
<feature type="transmembrane region" description="Helical" evidence="8">
    <location>
        <begin position="951"/>
        <end position="972"/>
    </location>
</feature>
<dbReference type="Pfam" id="PF13246">
    <property type="entry name" value="Cation_ATPase"/>
    <property type="match status" value="1"/>
</dbReference>
<dbReference type="InterPro" id="IPR036412">
    <property type="entry name" value="HAD-like_sf"/>
</dbReference>
<evidence type="ECO:0000256" key="7">
    <source>
        <dbReference type="ARBA" id="ARBA00023136"/>
    </source>
</evidence>
<dbReference type="PROSITE" id="PS00154">
    <property type="entry name" value="ATPASE_E1_E2"/>
    <property type="match status" value="1"/>
</dbReference>
<feature type="transmembrane region" description="Helical" evidence="8">
    <location>
        <begin position="992"/>
        <end position="1008"/>
    </location>
</feature>
<evidence type="ECO:0008006" key="13">
    <source>
        <dbReference type="Google" id="ProtNLM"/>
    </source>
</evidence>
<name>A0ABR2JFD2_9EUKA</name>
<keyword evidence="3" id="KW-0479">Metal-binding</keyword>
<keyword evidence="5" id="KW-1278">Translocase</keyword>
<dbReference type="NCBIfam" id="TIGR01494">
    <property type="entry name" value="ATPase_P-type"/>
    <property type="match status" value="1"/>
</dbReference>
<dbReference type="Gene3D" id="3.40.50.1000">
    <property type="entry name" value="HAD superfamily/HAD-like"/>
    <property type="match status" value="1"/>
</dbReference>
<feature type="transmembrane region" description="Helical" evidence="8">
    <location>
        <begin position="901"/>
        <end position="919"/>
    </location>
</feature>
<dbReference type="InterPro" id="IPR023214">
    <property type="entry name" value="HAD_sf"/>
</dbReference>
<dbReference type="PRINTS" id="PR00119">
    <property type="entry name" value="CATATPASE"/>
</dbReference>
<reference evidence="11 12" key="1">
    <citation type="submission" date="2024-04" db="EMBL/GenBank/DDBJ databases">
        <title>Tritrichomonas musculus Genome.</title>
        <authorList>
            <person name="Alves-Ferreira E."/>
            <person name="Grigg M."/>
            <person name="Lorenzi H."/>
            <person name="Galac M."/>
        </authorList>
    </citation>
    <scope>NUCLEOTIDE SEQUENCE [LARGE SCALE GENOMIC DNA]</scope>
    <source>
        <strain evidence="11 12">EAF2021</strain>
    </source>
</reference>
<feature type="transmembrane region" description="Helical" evidence="8">
    <location>
        <begin position="54"/>
        <end position="73"/>
    </location>
</feature>
<dbReference type="InterPro" id="IPR008250">
    <property type="entry name" value="ATPase_P-typ_transduc_dom_A_sf"/>
</dbReference>
<dbReference type="InterPro" id="IPR032631">
    <property type="entry name" value="P-type_ATPase_N"/>
</dbReference>
<evidence type="ECO:0000259" key="9">
    <source>
        <dbReference type="Pfam" id="PF16209"/>
    </source>
</evidence>
<feature type="domain" description="P-type ATPase C-terminal" evidence="10">
    <location>
        <begin position="838"/>
        <end position="1088"/>
    </location>
</feature>
<dbReference type="InterPro" id="IPR023298">
    <property type="entry name" value="ATPase_P-typ_TM_dom_sf"/>
</dbReference>